<evidence type="ECO:0000313" key="1">
    <source>
        <dbReference type="EMBL" id="RAL60315.1"/>
    </source>
</evidence>
<proteinExistence type="predicted"/>
<dbReference type="AlphaFoldDB" id="A0A395IJC0"/>
<name>A0A395IJC0_9HELO</name>
<dbReference type="EMBL" id="QKRW01000042">
    <property type="protein sequence ID" value="RAL60315.1"/>
    <property type="molecule type" value="Genomic_DNA"/>
</dbReference>
<dbReference type="Proteomes" id="UP000249056">
    <property type="component" value="Unassembled WGS sequence"/>
</dbReference>
<sequence length="67" mass="7643">MAMTLREFNITSDYETWDRKLGRKEPGGTLNGTRGMFGDRAYQELIASAKPAGWDACEDREESNWLV</sequence>
<evidence type="ECO:0000313" key="2">
    <source>
        <dbReference type="Proteomes" id="UP000249056"/>
    </source>
</evidence>
<accession>A0A395IJC0</accession>
<organism evidence="1 2">
    <name type="scientific">Monilinia fructigena</name>
    <dbReference type="NCBI Taxonomy" id="38457"/>
    <lineage>
        <taxon>Eukaryota</taxon>
        <taxon>Fungi</taxon>
        <taxon>Dikarya</taxon>
        <taxon>Ascomycota</taxon>
        <taxon>Pezizomycotina</taxon>
        <taxon>Leotiomycetes</taxon>
        <taxon>Helotiales</taxon>
        <taxon>Sclerotiniaceae</taxon>
        <taxon>Monilinia</taxon>
    </lineage>
</organism>
<comment type="caution">
    <text evidence="1">The sequence shown here is derived from an EMBL/GenBank/DDBJ whole genome shotgun (WGS) entry which is preliminary data.</text>
</comment>
<keyword evidence="2" id="KW-1185">Reference proteome</keyword>
<protein>
    <submittedName>
        <fullName evidence="1">Uncharacterized protein</fullName>
    </submittedName>
</protein>
<reference evidence="1 2" key="1">
    <citation type="submission" date="2018-06" db="EMBL/GenBank/DDBJ databases">
        <title>Genome Sequence of the Brown Rot Fungal Pathogen Monilinia fructigena.</title>
        <authorList>
            <person name="Landi L."/>
            <person name="De Miccolis Angelini R.M."/>
            <person name="Pollastro S."/>
            <person name="Abate D."/>
            <person name="Faretra F."/>
            <person name="Romanazzi G."/>
        </authorList>
    </citation>
    <scope>NUCLEOTIDE SEQUENCE [LARGE SCALE GENOMIC DNA]</scope>
    <source>
        <strain evidence="1 2">Mfrg269</strain>
    </source>
</reference>
<gene>
    <name evidence="1" type="ORF">DID88_000091</name>
</gene>